<dbReference type="Gene3D" id="1.20.140.10">
    <property type="entry name" value="Butyryl-CoA Dehydrogenase, subunit A, domain 3"/>
    <property type="match status" value="1"/>
</dbReference>
<keyword evidence="3" id="KW-0560">Oxidoreductase</keyword>
<dbReference type="InterPro" id="IPR037069">
    <property type="entry name" value="AcylCoA_DH/ox_N_sf"/>
</dbReference>
<protein>
    <submittedName>
        <fullName evidence="5">Acyl-CoA/acyl-ACP dehydrogenase</fullName>
    </submittedName>
</protein>
<feature type="domain" description="Acyl-CoA dehydrogenase/oxidase N-terminal" evidence="4">
    <location>
        <begin position="37"/>
        <end position="91"/>
    </location>
</feature>
<dbReference type="SUPFAM" id="SSF56645">
    <property type="entry name" value="Acyl-CoA dehydrogenase NM domain-like"/>
    <property type="match status" value="1"/>
</dbReference>
<dbReference type="Pfam" id="PF02771">
    <property type="entry name" value="Acyl-CoA_dh_N"/>
    <property type="match status" value="1"/>
</dbReference>
<dbReference type="AlphaFoldDB" id="A0A939PB28"/>
<dbReference type="PANTHER" id="PTHR43884:SF20">
    <property type="entry name" value="ACYL-COA DEHYDROGENASE FADE28"/>
    <property type="match status" value="1"/>
</dbReference>
<accession>A0A939PB28</accession>
<sequence>MRSLDEARDVCERHHPGLCGALADVPLAEREAPGGPVLDLFRKFGGPGLLVPAEYGGLGVDALSAARVVRAMSSYSPSLGAATTMHHYTTATLFSLAKSAGRLNQRQLDLLAEIAPAGRLVASGWAEGKPGANIVIPAATARVTEGGFLVNGGKKPCSLAQSMDLLTASVALPVDGGQTLALLLIPATSPGISVHRFWLSNVLAGAESHEVRLTDVFVPSDMVIRTEPETPDRLDDLQTTGFAWFEMLATSVYVGAASALVEQALARGRGSVTDRLQAALQLESAVALVEGAARALDEGLTGDAAVSAVLVARFAAQQALREASDMAAELLGGIAFIRSPDIAYLIAAVRPLAYHPPSRTAMAEALVDYFTGRPLRLT</sequence>
<dbReference type="Gene3D" id="2.40.110.10">
    <property type="entry name" value="Butyryl-CoA Dehydrogenase, subunit A, domain 2"/>
    <property type="match status" value="1"/>
</dbReference>
<name>A0A939PB28_9ACTN</name>
<keyword evidence="2" id="KW-0274">FAD</keyword>
<dbReference type="Proteomes" id="UP000669179">
    <property type="component" value="Unassembled WGS sequence"/>
</dbReference>
<keyword evidence="6" id="KW-1185">Reference proteome</keyword>
<evidence type="ECO:0000256" key="2">
    <source>
        <dbReference type="ARBA" id="ARBA00022827"/>
    </source>
</evidence>
<dbReference type="InterPro" id="IPR036250">
    <property type="entry name" value="AcylCo_DH-like_C"/>
</dbReference>
<dbReference type="GO" id="GO:0003995">
    <property type="term" value="F:acyl-CoA dehydrogenase activity"/>
    <property type="evidence" value="ECO:0007669"/>
    <property type="project" value="TreeGrafter"/>
</dbReference>
<comment type="caution">
    <text evidence="5">The sequence shown here is derived from an EMBL/GenBank/DDBJ whole genome shotgun (WGS) entry which is preliminary data.</text>
</comment>
<evidence type="ECO:0000313" key="6">
    <source>
        <dbReference type="Proteomes" id="UP000669179"/>
    </source>
</evidence>
<evidence type="ECO:0000313" key="5">
    <source>
        <dbReference type="EMBL" id="MBO2449487.1"/>
    </source>
</evidence>
<dbReference type="InterPro" id="IPR009100">
    <property type="entry name" value="AcylCoA_DH/oxidase_NM_dom_sf"/>
</dbReference>
<dbReference type="RefSeq" id="WP_208257377.1">
    <property type="nucleotide sequence ID" value="NZ_JAGEOJ010000008.1"/>
</dbReference>
<gene>
    <name evidence="5" type="ORF">J4573_20470</name>
</gene>
<dbReference type="GO" id="GO:0050660">
    <property type="term" value="F:flavin adenine dinucleotide binding"/>
    <property type="evidence" value="ECO:0007669"/>
    <property type="project" value="InterPro"/>
</dbReference>
<dbReference type="InterPro" id="IPR046373">
    <property type="entry name" value="Acyl-CoA_Oxase/DH_mid-dom_sf"/>
</dbReference>
<dbReference type="SUPFAM" id="SSF47203">
    <property type="entry name" value="Acyl-CoA dehydrogenase C-terminal domain-like"/>
    <property type="match status" value="1"/>
</dbReference>
<keyword evidence="1" id="KW-0285">Flavoprotein</keyword>
<organism evidence="5 6">
    <name type="scientific">Actinomadura barringtoniae</name>
    <dbReference type="NCBI Taxonomy" id="1427535"/>
    <lineage>
        <taxon>Bacteria</taxon>
        <taxon>Bacillati</taxon>
        <taxon>Actinomycetota</taxon>
        <taxon>Actinomycetes</taxon>
        <taxon>Streptosporangiales</taxon>
        <taxon>Thermomonosporaceae</taxon>
        <taxon>Actinomadura</taxon>
    </lineage>
</organism>
<proteinExistence type="predicted"/>
<dbReference type="PANTHER" id="PTHR43884">
    <property type="entry name" value="ACYL-COA DEHYDROGENASE"/>
    <property type="match status" value="1"/>
</dbReference>
<evidence type="ECO:0000256" key="3">
    <source>
        <dbReference type="ARBA" id="ARBA00023002"/>
    </source>
</evidence>
<reference evidence="5" key="1">
    <citation type="submission" date="2021-03" db="EMBL/GenBank/DDBJ databases">
        <authorList>
            <person name="Kanchanasin P."/>
            <person name="Saeng-In P."/>
            <person name="Phongsopitanun W."/>
            <person name="Yuki M."/>
            <person name="Kudo T."/>
            <person name="Ohkuma M."/>
            <person name="Tanasupawat S."/>
        </authorList>
    </citation>
    <scope>NUCLEOTIDE SEQUENCE</scope>
    <source>
        <strain evidence="5">GKU 128</strain>
    </source>
</reference>
<dbReference type="EMBL" id="JAGEOJ010000008">
    <property type="protein sequence ID" value="MBO2449487.1"/>
    <property type="molecule type" value="Genomic_DNA"/>
</dbReference>
<dbReference type="InterPro" id="IPR013786">
    <property type="entry name" value="AcylCoA_DH/ox_N"/>
</dbReference>
<evidence type="ECO:0000259" key="4">
    <source>
        <dbReference type="Pfam" id="PF02771"/>
    </source>
</evidence>
<evidence type="ECO:0000256" key="1">
    <source>
        <dbReference type="ARBA" id="ARBA00022630"/>
    </source>
</evidence>
<dbReference type="Gene3D" id="1.10.540.10">
    <property type="entry name" value="Acyl-CoA dehydrogenase/oxidase, N-terminal domain"/>
    <property type="match status" value="1"/>
</dbReference>